<dbReference type="InterPro" id="IPR019734">
    <property type="entry name" value="TPR_rpt"/>
</dbReference>
<dbReference type="GO" id="GO:0006457">
    <property type="term" value="P:protein folding"/>
    <property type="evidence" value="ECO:0007669"/>
    <property type="project" value="TreeGrafter"/>
</dbReference>
<accession>A0A8J5JBX6</accession>
<reference evidence="7" key="1">
    <citation type="journal article" date="2021" name="Sci. Adv.">
        <title>The American lobster genome reveals insights on longevity, neural, and immune adaptations.</title>
        <authorList>
            <person name="Polinski J.M."/>
            <person name="Zimin A.V."/>
            <person name="Clark K.F."/>
            <person name="Kohn A.B."/>
            <person name="Sadowski N."/>
            <person name="Timp W."/>
            <person name="Ptitsyn A."/>
            <person name="Khanna P."/>
            <person name="Romanova D.Y."/>
            <person name="Williams P."/>
            <person name="Greenwood S.J."/>
            <person name="Moroz L.L."/>
            <person name="Walt D.R."/>
            <person name="Bodnar A.G."/>
        </authorList>
    </citation>
    <scope>NUCLEOTIDE SEQUENCE</scope>
    <source>
        <strain evidence="7">GMGI-L3</strain>
    </source>
</reference>
<feature type="domain" description="Cns1/TTC4 wheel" evidence="6">
    <location>
        <begin position="294"/>
        <end position="403"/>
    </location>
</feature>
<evidence type="ECO:0000256" key="5">
    <source>
        <dbReference type="SAM" id="MobiDB-lite"/>
    </source>
</evidence>
<evidence type="ECO:0000256" key="4">
    <source>
        <dbReference type="SAM" id="Coils"/>
    </source>
</evidence>
<name>A0A8J5JBX6_HOMAM</name>
<keyword evidence="8" id="KW-1185">Reference proteome</keyword>
<dbReference type="PANTHER" id="PTHR46035">
    <property type="entry name" value="TETRATRICOPEPTIDE REPEAT PROTEIN 4"/>
    <property type="match status" value="1"/>
</dbReference>
<protein>
    <submittedName>
        <fullName evidence="7">Tetratricopeptide repeat protein 4-like</fullName>
    </submittedName>
</protein>
<dbReference type="CDD" id="cd21380">
    <property type="entry name" value="CTWD_Cns1"/>
    <property type="match status" value="1"/>
</dbReference>
<evidence type="ECO:0000313" key="8">
    <source>
        <dbReference type="Proteomes" id="UP000747542"/>
    </source>
</evidence>
<dbReference type="GO" id="GO:0030544">
    <property type="term" value="F:Hsp70 protein binding"/>
    <property type="evidence" value="ECO:0007669"/>
    <property type="project" value="TreeGrafter"/>
</dbReference>
<dbReference type="SMART" id="SM00028">
    <property type="entry name" value="TPR"/>
    <property type="match status" value="2"/>
</dbReference>
<dbReference type="EMBL" id="JAHLQT010044925">
    <property type="protein sequence ID" value="KAG7154203.1"/>
    <property type="molecule type" value="Genomic_DNA"/>
</dbReference>
<dbReference type="AlphaFoldDB" id="A0A8J5JBX6"/>
<dbReference type="GO" id="GO:0005634">
    <property type="term" value="C:nucleus"/>
    <property type="evidence" value="ECO:0007669"/>
    <property type="project" value="TreeGrafter"/>
</dbReference>
<comment type="caution">
    <text evidence="7">The sequence shown here is derived from an EMBL/GenBank/DDBJ whole genome shotgun (WGS) entry which is preliminary data.</text>
</comment>
<evidence type="ECO:0000313" key="7">
    <source>
        <dbReference type="EMBL" id="KAG7154203.1"/>
    </source>
</evidence>
<dbReference type="Pfam" id="PF18972">
    <property type="entry name" value="Wheel"/>
    <property type="match status" value="1"/>
</dbReference>
<dbReference type="GO" id="GO:0051879">
    <property type="term" value="F:Hsp90 protein binding"/>
    <property type="evidence" value="ECO:0007669"/>
    <property type="project" value="InterPro"/>
</dbReference>
<feature type="compositionally biased region" description="Basic and acidic residues" evidence="5">
    <location>
        <begin position="1"/>
        <end position="20"/>
    </location>
</feature>
<dbReference type="PROSITE" id="PS50005">
    <property type="entry name" value="TPR"/>
    <property type="match status" value="1"/>
</dbReference>
<gene>
    <name evidence="7" type="primary">Ttc4-L</name>
    <name evidence="7" type="ORF">Hamer_G022282</name>
</gene>
<feature type="coiled-coil region" evidence="4">
    <location>
        <begin position="223"/>
        <end position="254"/>
    </location>
</feature>
<dbReference type="OrthoDB" id="420195at2759"/>
<dbReference type="InterPro" id="IPR044059">
    <property type="entry name" value="Csn1/TTC4_wheel"/>
</dbReference>
<feature type="region of interest" description="Disordered" evidence="5">
    <location>
        <begin position="1"/>
        <end position="23"/>
    </location>
</feature>
<keyword evidence="4" id="KW-0175">Coiled coil</keyword>
<dbReference type="GO" id="GO:0005829">
    <property type="term" value="C:cytosol"/>
    <property type="evidence" value="ECO:0007669"/>
    <property type="project" value="TreeGrafter"/>
</dbReference>
<proteinExistence type="predicted"/>
<sequence>MADEWKKKVIQEKLGGKNDWTEEERAELCRQLDQDLDKHIDEMGKTKYEGGWSEDNWKEQMADHPLFAPYVQEEGVTMGEEAPMNPLSEGLAQIKFDPDHNTPEEVAQSYKEEGVLQFKYKKYRLAVLNFSEGLKQKCSDNELNAQLHNNRAAAQWHFGNYRSAIKDCEKAIELKPDYLKAALRAVDCATKLKSWDEVFTWCDLGLKLDPTDQKLKTSRLTAVKEKKLLERNLRKKAQEEKKKLMEEQNLLNIISSRGVKLGSTVVKGSSSLTLADLEPSHPAAQGSRVHINENGELVWPVMLLYPEYHESDIIQKFTESDCIQDHLEDIFGNDAPCAPWDAEQKYRVESLKVFFEYKAKDQLCKIDLNQTLQQVLTDPRYCVLGGTPGFIVLVDGSKFTKDFMSKYNVCT</sequence>
<evidence type="ECO:0000256" key="1">
    <source>
        <dbReference type="ARBA" id="ARBA00022737"/>
    </source>
</evidence>
<evidence type="ECO:0000259" key="6">
    <source>
        <dbReference type="Pfam" id="PF18972"/>
    </source>
</evidence>
<keyword evidence="1" id="KW-0677">Repeat</keyword>
<dbReference type="Proteomes" id="UP000747542">
    <property type="component" value="Unassembled WGS sequence"/>
</dbReference>
<dbReference type="PANTHER" id="PTHR46035:SF1">
    <property type="entry name" value="TETRATRICOPEPTIDE REPEAT PROTEIN 4"/>
    <property type="match status" value="1"/>
</dbReference>
<dbReference type="Pfam" id="PF00515">
    <property type="entry name" value="TPR_1"/>
    <property type="match status" value="1"/>
</dbReference>
<feature type="repeat" description="TPR" evidence="3">
    <location>
        <begin position="145"/>
        <end position="178"/>
    </location>
</feature>
<evidence type="ECO:0000256" key="3">
    <source>
        <dbReference type="PROSITE-ProRule" id="PRU00339"/>
    </source>
</evidence>
<evidence type="ECO:0000256" key="2">
    <source>
        <dbReference type="ARBA" id="ARBA00022803"/>
    </source>
</evidence>
<keyword evidence="2 3" id="KW-0802">TPR repeat</keyword>
<organism evidence="7 8">
    <name type="scientific">Homarus americanus</name>
    <name type="common">American lobster</name>
    <dbReference type="NCBI Taxonomy" id="6706"/>
    <lineage>
        <taxon>Eukaryota</taxon>
        <taxon>Metazoa</taxon>
        <taxon>Ecdysozoa</taxon>
        <taxon>Arthropoda</taxon>
        <taxon>Crustacea</taxon>
        <taxon>Multicrustacea</taxon>
        <taxon>Malacostraca</taxon>
        <taxon>Eumalacostraca</taxon>
        <taxon>Eucarida</taxon>
        <taxon>Decapoda</taxon>
        <taxon>Pleocyemata</taxon>
        <taxon>Astacidea</taxon>
        <taxon>Nephropoidea</taxon>
        <taxon>Nephropidae</taxon>
        <taxon>Homarus</taxon>
    </lineage>
</organism>